<dbReference type="RefSeq" id="WP_215917239.1">
    <property type="nucleotide sequence ID" value="NZ_JAHKNI010000003.1"/>
</dbReference>
<sequence>MTTHEPLTTVPDHRTILEVMRRASRAPSVHNTQPWHWIFDGVRLSLHTDPDRQLLAADPHGRQRIISCGAALHHARTMFAAHGWHTDTEHIPDPHQPDLLAVIDFRLWPDPPEGIGHRAAAIDARRTDRLPMLPPDGWEEMLSRLRRLTAPHDVTLDAVGDEIRPRLAAVSDQADANRRDDMYYQNELQWWAGHSEMPEGIPPAALASDAEFARVDIGRSFPRPPHSDRRAELRDRSALVVLGTDGESALQWLYAGEALSVVLLECTAAGLATCPLTHITELPAGRRAVASLLPERTLPQVIIRIGTAPGIEQPDPTPRRPLTETLEFRD</sequence>
<comment type="caution">
    <text evidence="2">The sequence shown here is derived from an EMBL/GenBank/DDBJ whole genome shotgun (WGS) entry which is preliminary data.</text>
</comment>
<dbReference type="PANTHER" id="PTHR23026">
    <property type="entry name" value="NADPH NITROREDUCTASE"/>
    <property type="match status" value="1"/>
</dbReference>
<protein>
    <recommendedName>
        <fullName evidence="4">NAD(P)H nitroreductase</fullName>
    </recommendedName>
</protein>
<gene>
    <name evidence="2" type="ORF">KO481_12750</name>
</gene>
<dbReference type="NCBIfam" id="NF047509">
    <property type="entry name" value="Rv3131_FMN_oxido"/>
    <property type="match status" value="1"/>
</dbReference>
<evidence type="ECO:0000313" key="2">
    <source>
        <dbReference type="EMBL" id="MBU3062389.1"/>
    </source>
</evidence>
<keyword evidence="3" id="KW-1185">Reference proteome</keyword>
<evidence type="ECO:0008006" key="4">
    <source>
        <dbReference type="Google" id="ProtNLM"/>
    </source>
</evidence>
<reference evidence="2 3" key="1">
    <citation type="submission" date="2021-06" db="EMBL/GenBank/DDBJ databases">
        <title>Actinomycetes sequencing.</title>
        <authorList>
            <person name="Shan Q."/>
        </authorList>
    </citation>
    <scope>NUCLEOTIDE SEQUENCE [LARGE SCALE GENOMIC DNA]</scope>
    <source>
        <strain evidence="2 3">NEAU-G5</strain>
    </source>
</reference>
<dbReference type="Gene3D" id="3.40.109.10">
    <property type="entry name" value="NADH Oxidase"/>
    <property type="match status" value="1"/>
</dbReference>
<evidence type="ECO:0000256" key="1">
    <source>
        <dbReference type="SAM" id="MobiDB-lite"/>
    </source>
</evidence>
<dbReference type="PANTHER" id="PTHR23026:SF123">
    <property type="entry name" value="NAD(P)H NITROREDUCTASE RV3131-RELATED"/>
    <property type="match status" value="1"/>
</dbReference>
<evidence type="ECO:0000313" key="3">
    <source>
        <dbReference type="Proteomes" id="UP000733379"/>
    </source>
</evidence>
<feature type="region of interest" description="Disordered" evidence="1">
    <location>
        <begin position="308"/>
        <end position="330"/>
    </location>
</feature>
<accession>A0ABS6AWG9</accession>
<feature type="compositionally biased region" description="Basic and acidic residues" evidence="1">
    <location>
        <begin position="317"/>
        <end position="330"/>
    </location>
</feature>
<dbReference type="EMBL" id="JAHKNI010000003">
    <property type="protein sequence ID" value="MBU3062389.1"/>
    <property type="molecule type" value="Genomic_DNA"/>
</dbReference>
<dbReference type="InterPro" id="IPR050627">
    <property type="entry name" value="Nitroreductase/BluB"/>
</dbReference>
<dbReference type="Proteomes" id="UP000733379">
    <property type="component" value="Unassembled WGS sequence"/>
</dbReference>
<organism evidence="2 3">
    <name type="scientific">Nocardia albiluteola</name>
    <dbReference type="NCBI Taxonomy" id="2842303"/>
    <lineage>
        <taxon>Bacteria</taxon>
        <taxon>Bacillati</taxon>
        <taxon>Actinomycetota</taxon>
        <taxon>Actinomycetes</taxon>
        <taxon>Mycobacteriales</taxon>
        <taxon>Nocardiaceae</taxon>
        <taxon>Nocardia</taxon>
    </lineage>
</organism>
<name>A0ABS6AWG9_9NOCA</name>
<dbReference type="SUPFAM" id="SSF55469">
    <property type="entry name" value="FMN-dependent nitroreductase-like"/>
    <property type="match status" value="1"/>
</dbReference>
<dbReference type="InterPro" id="IPR000415">
    <property type="entry name" value="Nitroreductase-like"/>
</dbReference>
<proteinExistence type="predicted"/>